<comment type="caution">
    <text evidence="2">The sequence shown here is derived from an EMBL/GenBank/DDBJ whole genome shotgun (WGS) entry which is preliminary data.</text>
</comment>
<dbReference type="InterPro" id="IPR052895">
    <property type="entry name" value="HetReg/Transcr_Mod"/>
</dbReference>
<gene>
    <name evidence="2" type="ORF">GQ43DRAFT_346843</name>
</gene>
<dbReference type="OrthoDB" id="2157530at2759"/>
<dbReference type="PANTHER" id="PTHR24148:SF64">
    <property type="entry name" value="HETEROKARYON INCOMPATIBILITY DOMAIN-CONTAINING PROTEIN"/>
    <property type="match status" value="1"/>
</dbReference>
<feature type="non-terminal residue" evidence="2">
    <location>
        <position position="1"/>
    </location>
</feature>
<feature type="domain" description="Heterokaryon incompatibility" evidence="1">
    <location>
        <begin position="43"/>
        <end position="137"/>
    </location>
</feature>
<protein>
    <recommendedName>
        <fullName evidence="1">Heterokaryon incompatibility domain-containing protein</fullName>
    </recommendedName>
</protein>
<dbReference type="AlphaFoldDB" id="A0A9P4JRQ7"/>
<dbReference type="Proteomes" id="UP000799536">
    <property type="component" value="Unassembled WGS sequence"/>
</dbReference>
<name>A0A9P4JRQ7_9PLEO</name>
<organism evidence="2 3">
    <name type="scientific">Delitschia confertaspora ATCC 74209</name>
    <dbReference type="NCBI Taxonomy" id="1513339"/>
    <lineage>
        <taxon>Eukaryota</taxon>
        <taxon>Fungi</taxon>
        <taxon>Dikarya</taxon>
        <taxon>Ascomycota</taxon>
        <taxon>Pezizomycotina</taxon>
        <taxon>Dothideomycetes</taxon>
        <taxon>Pleosporomycetidae</taxon>
        <taxon>Pleosporales</taxon>
        <taxon>Delitschiaceae</taxon>
        <taxon>Delitschia</taxon>
    </lineage>
</organism>
<accession>A0A9P4JRQ7</accession>
<evidence type="ECO:0000313" key="2">
    <source>
        <dbReference type="EMBL" id="KAF2201373.1"/>
    </source>
</evidence>
<reference evidence="2" key="1">
    <citation type="journal article" date="2020" name="Stud. Mycol.">
        <title>101 Dothideomycetes genomes: a test case for predicting lifestyles and emergence of pathogens.</title>
        <authorList>
            <person name="Haridas S."/>
            <person name="Albert R."/>
            <person name="Binder M."/>
            <person name="Bloem J."/>
            <person name="Labutti K."/>
            <person name="Salamov A."/>
            <person name="Andreopoulos B."/>
            <person name="Baker S."/>
            <person name="Barry K."/>
            <person name="Bills G."/>
            <person name="Bluhm B."/>
            <person name="Cannon C."/>
            <person name="Castanera R."/>
            <person name="Culley D."/>
            <person name="Daum C."/>
            <person name="Ezra D."/>
            <person name="Gonzalez J."/>
            <person name="Henrissat B."/>
            <person name="Kuo A."/>
            <person name="Liang C."/>
            <person name="Lipzen A."/>
            <person name="Lutzoni F."/>
            <person name="Magnuson J."/>
            <person name="Mondo S."/>
            <person name="Nolan M."/>
            <person name="Ohm R."/>
            <person name="Pangilinan J."/>
            <person name="Park H.-J."/>
            <person name="Ramirez L."/>
            <person name="Alfaro M."/>
            <person name="Sun H."/>
            <person name="Tritt A."/>
            <person name="Yoshinaga Y."/>
            <person name="Zwiers L.-H."/>
            <person name="Turgeon B."/>
            <person name="Goodwin S."/>
            <person name="Spatafora J."/>
            <person name="Crous P."/>
            <person name="Grigoriev I."/>
        </authorList>
    </citation>
    <scope>NUCLEOTIDE SEQUENCE</scope>
    <source>
        <strain evidence="2">ATCC 74209</strain>
    </source>
</reference>
<evidence type="ECO:0000313" key="3">
    <source>
        <dbReference type="Proteomes" id="UP000799536"/>
    </source>
</evidence>
<keyword evidence="3" id="KW-1185">Reference proteome</keyword>
<dbReference type="PANTHER" id="PTHR24148">
    <property type="entry name" value="ANKYRIN REPEAT DOMAIN-CONTAINING PROTEIN 39 HOMOLOG-RELATED"/>
    <property type="match status" value="1"/>
</dbReference>
<feature type="non-terminal residue" evidence="2">
    <location>
        <position position="139"/>
    </location>
</feature>
<sequence length="139" mass="15871">YTYSPLVEDNTIRIIELQPSLDPTVALQCSIAVVFIDDLRSDYEAISYTWGAPVFPFDLNCNDGTVFKITSNLHAALCRFRRPKTVRLLWADSVSIHQRDDQEKGRQVGMMAKIFPYARRVLVWLGEGGENEDKAMEML</sequence>
<dbReference type="EMBL" id="ML993978">
    <property type="protein sequence ID" value="KAF2201373.1"/>
    <property type="molecule type" value="Genomic_DNA"/>
</dbReference>
<proteinExistence type="predicted"/>
<dbReference type="InterPro" id="IPR010730">
    <property type="entry name" value="HET"/>
</dbReference>
<dbReference type="Pfam" id="PF06985">
    <property type="entry name" value="HET"/>
    <property type="match status" value="1"/>
</dbReference>
<evidence type="ECO:0000259" key="1">
    <source>
        <dbReference type="Pfam" id="PF06985"/>
    </source>
</evidence>